<dbReference type="GO" id="GO:0016020">
    <property type="term" value="C:membrane"/>
    <property type="evidence" value="ECO:0007669"/>
    <property type="project" value="UniProtKB-SubCell"/>
</dbReference>
<dbReference type="Gene3D" id="3.40.1710.10">
    <property type="entry name" value="abc type-2 transporter like domain"/>
    <property type="match status" value="1"/>
</dbReference>
<organism evidence="7 8">
    <name type="scientific">Ignicoccus pacificus DSM 13166</name>
    <dbReference type="NCBI Taxonomy" id="940294"/>
    <lineage>
        <taxon>Archaea</taxon>
        <taxon>Thermoproteota</taxon>
        <taxon>Thermoprotei</taxon>
        <taxon>Desulfurococcales</taxon>
        <taxon>Desulfurococcaceae</taxon>
        <taxon>Ignicoccus</taxon>
    </lineage>
</organism>
<gene>
    <name evidence="7" type="ORF">IPA_02700</name>
</gene>
<feature type="transmembrane region" description="Helical" evidence="5">
    <location>
        <begin position="27"/>
        <end position="46"/>
    </location>
</feature>
<dbReference type="KEGG" id="ipc:IPA_02700"/>
<feature type="transmembrane region" description="Helical" evidence="5">
    <location>
        <begin position="206"/>
        <end position="230"/>
    </location>
</feature>
<evidence type="ECO:0000256" key="1">
    <source>
        <dbReference type="ARBA" id="ARBA00004141"/>
    </source>
</evidence>
<dbReference type="PANTHER" id="PTHR43027">
    <property type="entry name" value="DOXORUBICIN RESISTANCE ABC TRANSPORTER PERMEASE PROTEIN DRRC-RELATED"/>
    <property type="match status" value="1"/>
</dbReference>
<sequence>MRCMKARRIRAFVKYSLWTFARDKSDVFWVIVWPIMLLFITANVFLPSTSGKPVTVRVGVLSHDPNGTLIIKAMEKAKYNGTKLFKVIRYNSMEKLVNDLKKAKIGAGIVIPKGFYRNLTSGTARLTVYVSGGSSLSVQLHEESVRSFLYYFSKEIAKRKLEYVIKYIGSNEFVMKFMKGLIEPLNVTMKRMTPTTLAQRASILGWLVWGAIGMSFLYTGLIIGATAVVIEKEKKTLDRILTSPVSEGELLLGKLLGGLTILGISAVAVVLSGLAMGARVLWNPFNPYDWIALVSLVLVGISTISMGFLLSLVSKTAKGASNLGVMLGLLFTFTAGIWIPKEMLPSYFKTLAEVFPPTWGIDIIRGVLVLGRGAEELVPFVKLLLASTVLFALGVFAYRRNLRRYVEL</sequence>
<dbReference type="Pfam" id="PF12698">
    <property type="entry name" value="ABC2_membrane_3"/>
    <property type="match status" value="1"/>
</dbReference>
<keyword evidence="4 5" id="KW-0472">Membrane</keyword>
<feature type="transmembrane region" description="Helical" evidence="5">
    <location>
        <begin position="251"/>
        <end position="278"/>
    </location>
</feature>
<feature type="transmembrane region" description="Helical" evidence="5">
    <location>
        <begin position="290"/>
        <end position="313"/>
    </location>
</feature>
<keyword evidence="3 5" id="KW-1133">Transmembrane helix</keyword>
<feature type="transmembrane region" description="Helical" evidence="5">
    <location>
        <begin position="377"/>
        <end position="398"/>
    </location>
</feature>
<evidence type="ECO:0000313" key="8">
    <source>
        <dbReference type="Proteomes" id="UP001063698"/>
    </source>
</evidence>
<evidence type="ECO:0000256" key="5">
    <source>
        <dbReference type="SAM" id="Phobius"/>
    </source>
</evidence>
<feature type="domain" description="ABC transmembrane type-2" evidence="6">
    <location>
        <begin position="171"/>
        <end position="401"/>
    </location>
</feature>
<comment type="subcellular location">
    <subcellularLocation>
        <location evidence="1">Membrane</location>
        <topology evidence="1">Multi-pass membrane protein</topology>
    </subcellularLocation>
</comment>
<name>A0A977KAS0_9CREN</name>
<dbReference type="InterPro" id="IPR052902">
    <property type="entry name" value="ABC-2_transporter"/>
</dbReference>
<evidence type="ECO:0000256" key="4">
    <source>
        <dbReference type="ARBA" id="ARBA00023136"/>
    </source>
</evidence>
<dbReference type="PROSITE" id="PS51012">
    <property type="entry name" value="ABC_TM2"/>
    <property type="match status" value="1"/>
</dbReference>
<proteinExistence type="predicted"/>
<dbReference type="Proteomes" id="UP001063698">
    <property type="component" value="Chromosome"/>
</dbReference>
<keyword evidence="2 5" id="KW-0812">Transmembrane</keyword>
<dbReference type="InterPro" id="IPR047817">
    <property type="entry name" value="ABC2_TM_bact-type"/>
</dbReference>
<dbReference type="InterPro" id="IPR013525">
    <property type="entry name" value="ABC2_TM"/>
</dbReference>
<reference evidence="7" key="1">
    <citation type="submission" date="2013-11" db="EMBL/GenBank/DDBJ databases">
        <title>Comparative genomics of Ignicoccus.</title>
        <authorList>
            <person name="Podar M."/>
        </authorList>
    </citation>
    <scope>NUCLEOTIDE SEQUENCE</scope>
    <source>
        <strain evidence="7">DSM 13166</strain>
    </source>
</reference>
<evidence type="ECO:0000259" key="6">
    <source>
        <dbReference type="PROSITE" id="PS51012"/>
    </source>
</evidence>
<dbReference type="GO" id="GO:0140359">
    <property type="term" value="F:ABC-type transporter activity"/>
    <property type="evidence" value="ECO:0007669"/>
    <property type="project" value="InterPro"/>
</dbReference>
<dbReference type="EMBL" id="CP006868">
    <property type="protein sequence ID" value="UXD22222.1"/>
    <property type="molecule type" value="Genomic_DNA"/>
</dbReference>
<dbReference type="AlphaFoldDB" id="A0A977KAS0"/>
<protein>
    <recommendedName>
        <fullName evidence="6">ABC transmembrane type-2 domain-containing protein</fullName>
    </recommendedName>
</protein>
<accession>A0A977KAS0</accession>
<feature type="transmembrane region" description="Helical" evidence="5">
    <location>
        <begin position="320"/>
        <end position="339"/>
    </location>
</feature>
<keyword evidence="8" id="KW-1185">Reference proteome</keyword>
<dbReference type="PANTHER" id="PTHR43027:SF1">
    <property type="entry name" value="DOXORUBICIN RESISTANCE ABC TRANSPORTER PERMEASE PROTEIN DRRC-RELATED"/>
    <property type="match status" value="1"/>
</dbReference>
<evidence type="ECO:0000313" key="7">
    <source>
        <dbReference type="EMBL" id="UXD22222.1"/>
    </source>
</evidence>
<evidence type="ECO:0000256" key="3">
    <source>
        <dbReference type="ARBA" id="ARBA00022989"/>
    </source>
</evidence>
<evidence type="ECO:0000256" key="2">
    <source>
        <dbReference type="ARBA" id="ARBA00022692"/>
    </source>
</evidence>